<sequence>MAAKTMELRDLEQQMKSLQKALQDKEPPSVTITILEKLAKERPTEDMLRTTRAGVFIAKLRGNPNREIATAASETVNKWKSLVSSSKSKKSDIRSKAAAASAAGSSASSATGTPHNATSASAAKPAVASIHQPFKGDTEKRRFDADGAVINLTQSEVRNRCIGLLYNGLAYRSKESVARVTEIAGQVEKAIFDSHGGESASYKNRVRSLFQNLKNKSNIELGRNVMSGVISTKDFATMSHEDMKSASQREIERKLEEENMKRAQAPMAEKSVSDAWKCSKCGERKTSYSQAQTRAADEPMTTFCECMACGHRWKVANMY</sequence>
<keyword evidence="12" id="KW-0251">Elongation factor</keyword>
<evidence type="ECO:0000256" key="4">
    <source>
        <dbReference type="ARBA" id="ARBA00022833"/>
    </source>
</evidence>
<dbReference type="InterPro" id="IPR035441">
    <property type="entry name" value="TFIIS/LEDGF_dom_sf"/>
</dbReference>
<evidence type="ECO:0000256" key="3">
    <source>
        <dbReference type="ARBA" id="ARBA00022771"/>
    </source>
</evidence>
<dbReference type="SUPFAM" id="SSF46942">
    <property type="entry name" value="Elongation factor TFIIS domain 2"/>
    <property type="match status" value="1"/>
</dbReference>
<dbReference type="Pfam" id="PF08711">
    <property type="entry name" value="Med26"/>
    <property type="match status" value="1"/>
</dbReference>
<dbReference type="PROSITE" id="PS51321">
    <property type="entry name" value="TFIIS_CENTRAL"/>
    <property type="match status" value="1"/>
</dbReference>
<keyword evidence="2" id="KW-0479">Metal-binding</keyword>
<reference evidence="12 13" key="1">
    <citation type="submission" date="2020-05" db="EMBL/GenBank/DDBJ databases">
        <title>Ceratocystis lukuohia genome.</title>
        <authorList>
            <person name="Harrington T.C."/>
            <person name="Kim K."/>
            <person name="Mayers C.G."/>
        </authorList>
    </citation>
    <scope>NUCLEOTIDE SEQUENCE [LARGE SCALE GENOMIC DNA]</scope>
    <source>
        <strain evidence="12 13">C4212</strain>
    </source>
</reference>
<dbReference type="PROSITE" id="PS51319">
    <property type="entry name" value="TFIIS_N"/>
    <property type="match status" value="1"/>
</dbReference>
<protein>
    <submittedName>
        <fullName evidence="12">Transcription elongation factor S-II</fullName>
    </submittedName>
</protein>
<dbReference type="Pfam" id="PF01096">
    <property type="entry name" value="Zn_ribbon_TFIIS"/>
    <property type="match status" value="1"/>
</dbReference>
<dbReference type="SMART" id="SM00510">
    <property type="entry name" value="TFS2M"/>
    <property type="match status" value="1"/>
</dbReference>
<dbReference type="SMART" id="SM00440">
    <property type="entry name" value="ZnF_C2C2"/>
    <property type="match status" value="1"/>
</dbReference>
<dbReference type="PROSITE" id="PS51133">
    <property type="entry name" value="ZF_TFIIS_2"/>
    <property type="match status" value="1"/>
</dbReference>
<keyword evidence="12" id="KW-0648">Protein biosynthesis</keyword>
<evidence type="ECO:0000256" key="2">
    <source>
        <dbReference type="ARBA" id="ARBA00022723"/>
    </source>
</evidence>
<dbReference type="PROSITE" id="PS00466">
    <property type="entry name" value="ZF_TFIIS_1"/>
    <property type="match status" value="1"/>
</dbReference>
<dbReference type="InterPro" id="IPR036575">
    <property type="entry name" value="TFIIS_cen_dom_sf"/>
</dbReference>
<comment type="subcellular location">
    <subcellularLocation>
        <location evidence="1 7">Nucleus</location>
    </subcellularLocation>
</comment>
<feature type="region of interest" description="Disordered" evidence="8">
    <location>
        <begin position="102"/>
        <end position="128"/>
    </location>
</feature>
<dbReference type="SUPFAM" id="SSF47676">
    <property type="entry name" value="Conserved domain common to transcription factors TFIIS, elongin A, CRSP70"/>
    <property type="match status" value="1"/>
</dbReference>
<keyword evidence="5 7" id="KW-0539">Nucleus</keyword>
<accession>A0ABR4MKE3</accession>
<evidence type="ECO:0000313" key="12">
    <source>
        <dbReference type="EMBL" id="KAL2888763.1"/>
    </source>
</evidence>
<dbReference type="InterPro" id="IPR003617">
    <property type="entry name" value="TFIIS/CRSP70_N_sub"/>
</dbReference>
<dbReference type="Proteomes" id="UP001610728">
    <property type="component" value="Unassembled WGS sequence"/>
</dbReference>
<dbReference type="InterPro" id="IPR035100">
    <property type="entry name" value="TF_IIS-typ"/>
</dbReference>
<evidence type="ECO:0000256" key="7">
    <source>
        <dbReference type="PROSITE-ProRule" id="PRU00649"/>
    </source>
</evidence>
<dbReference type="PIRSF" id="PIRSF006704">
    <property type="entry name" value="TF_IIS"/>
    <property type="match status" value="1"/>
</dbReference>
<dbReference type="RefSeq" id="XP_070859943.1">
    <property type="nucleotide sequence ID" value="XM_071002272.1"/>
</dbReference>
<keyword evidence="13" id="KW-1185">Reference proteome</keyword>
<dbReference type="SUPFAM" id="SSF57783">
    <property type="entry name" value="Zinc beta-ribbon"/>
    <property type="match status" value="1"/>
</dbReference>
<dbReference type="GeneID" id="98117081"/>
<feature type="domain" description="TFIIS central" evidence="11">
    <location>
        <begin position="157"/>
        <end position="271"/>
    </location>
</feature>
<dbReference type="EMBL" id="JABSNW010000003">
    <property type="protein sequence ID" value="KAL2888763.1"/>
    <property type="molecule type" value="Genomic_DNA"/>
</dbReference>
<evidence type="ECO:0000259" key="11">
    <source>
        <dbReference type="PROSITE" id="PS51321"/>
    </source>
</evidence>
<evidence type="ECO:0000259" key="10">
    <source>
        <dbReference type="PROSITE" id="PS51319"/>
    </source>
</evidence>
<dbReference type="InterPro" id="IPR001222">
    <property type="entry name" value="Znf_TFIIS"/>
</dbReference>
<gene>
    <name evidence="12" type="ORF">HOO65_030264</name>
</gene>
<dbReference type="GO" id="GO:0003746">
    <property type="term" value="F:translation elongation factor activity"/>
    <property type="evidence" value="ECO:0007669"/>
    <property type="project" value="UniProtKB-KW"/>
</dbReference>
<evidence type="ECO:0000256" key="5">
    <source>
        <dbReference type="ARBA" id="ARBA00023242"/>
    </source>
</evidence>
<keyword evidence="3 6" id="KW-0863">Zinc-finger</keyword>
<dbReference type="CDD" id="cd13749">
    <property type="entry name" value="Zn-ribbon_TFIIS"/>
    <property type="match status" value="1"/>
</dbReference>
<evidence type="ECO:0000259" key="9">
    <source>
        <dbReference type="PROSITE" id="PS51133"/>
    </source>
</evidence>
<dbReference type="InterPro" id="IPR003618">
    <property type="entry name" value="TFIIS_cen_dom"/>
</dbReference>
<dbReference type="Gene3D" id="1.10.472.30">
    <property type="entry name" value="Transcription elongation factor S-II, central domain"/>
    <property type="match status" value="1"/>
</dbReference>
<dbReference type="PANTHER" id="PTHR11477:SF0">
    <property type="entry name" value="IP08861P-RELATED"/>
    <property type="match status" value="1"/>
</dbReference>
<dbReference type="Gene3D" id="2.20.25.10">
    <property type="match status" value="1"/>
</dbReference>
<evidence type="ECO:0000313" key="13">
    <source>
        <dbReference type="Proteomes" id="UP001610728"/>
    </source>
</evidence>
<dbReference type="PANTHER" id="PTHR11477">
    <property type="entry name" value="TRANSCRIPTION FACTOR S-II ZINC FINGER DOMAIN-CONTAINING PROTEIN"/>
    <property type="match status" value="1"/>
</dbReference>
<evidence type="ECO:0000256" key="8">
    <source>
        <dbReference type="SAM" id="MobiDB-lite"/>
    </source>
</evidence>
<name>A0ABR4MKE3_9PEZI</name>
<evidence type="ECO:0000256" key="6">
    <source>
        <dbReference type="PROSITE-ProRule" id="PRU00472"/>
    </source>
</evidence>
<feature type="compositionally biased region" description="Low complexity" evidence="8">
    <location>
        <begin position="117"/>
        <end position="128"/>
    </location>
</feature>
<feature type="domain" description="TFIIS N-terminal" evidence="10">
    <location>
        <begin position="1"/>
        <end position="86"/>
    </location>
</feature>
<proteinExistence type="predicted"/>
<evidence type="ECO:0000256" key="1">
    <source>
        <dbReference type="ARBA" id="ARBA00004123"/>
    </source>
</evidence>
<feature type="domain" description="TFIIS-type" evidence="9">
    <location>
        <begin position="274"/>
        <end position="314"/>
    </location>
</feature>
<dbReference type="Gene3D" id="1.20.930.10">
    <property type="entry name" value="Conserved domain common to transcription factors TFIIS, elongin A, CRSP70"/>
    <property type="match status" value="1"/>
</dbReference>
<dbReference type="Pfam" id="PF07500">
    <property type="entry name" value="TFIIS_M"/>
    <property type="match status" value="1"/>
</dbReference>
<dbReference type="SMART" id="SM00509">
    <property type="entry name" value="TFS2N"/>
    <property type="match status" value="1"/>
</dbReference>
<dbReference type="InterPro" id="IPR017923">
    <property type="entry name" value="TFIIS_N"/>
</dbReference>
<keyword evidence="4" id="KW-0862">Zinc</keyword>
<comment type="caution">
    <text evidence="12">The sequence shown here is derived from an EMBL/GenBank/DDBJ whole genome shotgun (WGS) entry which is preliminary data.</text>
</comment>
<organism evidence="12 13">
    <name type="scientific">Ceratocystis lukuohia</name>
    <dbReference type="NCBI Taxonomy" id="2019550"/>
    <lineage>
        <taxon>Eukaryota</taxon>
        <taxon>Fungi</taxon>
        <taxon>Dikarya</taxon>
        <taxon>Ascomycota</taxon>
        <taxon>Pezizomycotina</taxon>
        <taxon>Sordariomycetes</taxon>
        <taxon>Hypocreomycetidae</taxon>
        <taxon>Microascales</taxon>
        <taxon>Ceratocystidaceae</taxon>
        <taxon>Ceratocystis</taxon>
    </lineage>
</organism>